<dbReference type="EMBL" id="CP104965">
    <property type="protein sequence ID" value="UXN68516.1"/>
    <property type="molecule type" value="Genomic_DNA"/>
</dbReference>
<reference evidence="2 3" key="1">
    <citation type="submission" date="2022-09" db="EMBL/GenBank/DDBJ databases">
        <title>Interaction between co-microsymbionts with complementary sets of symbiotic genes in legume-rhizobium systems.</title>
        <authorList>
            <person name="Safronova V."/>
            <person name="Sazanova A."/>
            <person name="Afonin A."/>
            <person name="Chirak E."/>
        </authorList>
    </citation>
    <scope>NUCLEOTIDE SEQUENCE [LARGE SCALE GENOMIC DNA]</scope>
    <source>
        <strain evidence="2 3">A18/4-1</strain>
    </source>
</reference>
<feature type="signal peptide" evidence="1">
    <location>
        <begin position="1"/>
        <end position="20"/>
    </location>
</feature>
<accession>A0ABY6CC17</accession>
<keyword evidence="3" id="KW-1185">Reference proteome</keyword>
<dbReference type="InterPro" id="IPR000801">
    <property type="entry name" value="Esterase-like"/>
</dbReference>
<dbReference type="PANTHER" id="PTHR48098">
    <property type="entry name" value="ENTEROCHELIN ESTERASE-RELATED"/>
    <property type="match status" value="1"/>
</dbReference>
<evidence type="ECO:0000313" key="2">
    <source>
        <dbReference type="EMBL" id="UXN68516.1"/>
    </source>
</evidence>
<evidence type="ECO:0000313" key="3">
    <source>
        <dbReference type="Proteomes" id="UP001061862"/>
    </source>
</evidence>
<proteinExistence type="predicted"/>
<dbReference type="RefSeq" id="WP_262166405.1">
    <property type="nucleotide sequence ID" value="NZ_CP104965.1"/>
</dbReference>
<dbReference type="PANTHER" id="PTHR48098:SF1">
    <property type="entry name" value="DIACYLGLYCEROL ACYLTRANSFERASE_MYCOLYLTRANSFERASE AG85A"/>
    <property type="match status" value="1"/>
</dbReference>
<sequence length="318" mass="34068">MIKALCAALLISLLGYPSLAGTMESKSFPSPGLGGIINALVYRPDGAPPPGGWPVIYLLHGLGGDQTSWRDLGHIQPTLDDMMGHTITPALVVMPGAGPEGWYVDSRDIGGPGNSETAVVTDLRQAIESAYPVRTDKGGRAIAGLSMGGYGALRLALAHPDLFTSAASLSGAIWQNVPVDELDLAPEAMSLIIDSTYFHHNDPADVSTGIDLPPVPPHFGSAFGNPFDARRFNSQNVFTLLAQAIADNTDLPALFLTVGDDDSHKLWRGAIAFYETMQADNRPVEFRITNGDHSWDVWATGIRDALSFIDSQWHEPKL</sequence>
<name>A0ABY6CC17_9HYPH</name>
<dbReference type="Gene3D" id="3.40.50.1820">
    <property type="entry name" value="alpha/beta hydrolase"/>
    <property type="match status" value="1"/>
</dbReference>
<dbReference type="Proteomes" id="UP001061862">
    <property type="component" value="Chromosome"/>
</dbReference>
<gene>
    <name evidence="2" type="ORF">N8A98_14760</name>
</gene>
<keyword evidence="1" id="KW-0732">Signal</keyword>
<organism evidence="2 3">
    <name type="scientific">Devosia neptuniae</name>
    <dbReference type="NCBI Taxonomy" id="191302"/>
    <lineage>
        <taxon>Bacteria</taxon>
        <taxon>Pseudomonadati</taxon>
        <taxon>Pseudomonadota</taxon>
        <taxon>Alphaproteobacteria</taxon>
        <taxon>Hyphomicrobiales</taxon>
        <taxon>Devosiaceae</taxon>
        <taxon>Devosia</taxon>
    </lineage>
</organism>
<protein>
    <submittedName>
        <fullName evidence="2">Esterase family protein</fullName>
    </submittedName>
</protein>
<evidence type="ECO:0000256" key="1">
    <source>
        <dbReference type="SAM" id="SignalP"/>
    </source>
</evidence>
<dbReference type="SUPFAM" id="SSF53474">
    <property type="entry name" value="alpha/beta-Hydrolases"/>
    <property type="match status" value="1"/>
</dbReference>
<feature type="chain" id="PRO_5047351402" evidence="1">
    <location>
        <begin position="21"/>
        <end position="318"/>
    </location>
</feature>
<dbReference type="Pfam" id="PF00756">
    <property type="entry name" value="Esterase"/>
    <property type="match status" value="1"/>
</dbReference>
<dbReference type="InterPro" id="IPR050583">
    <property type="entry name" value="Mycobacterial_A85_antigen"/>
</dbReference>
<dbReference type="InterPro" id="IPR029058">
    <property type="entry name" value="AB_hydrolase_fold"/>
</dbReference>